<dbReference type="EMBL" id="LS480641">
    <property type="protein sequence ID" value="SPT17176.1"/>
    <property type="molecule type" value="Genomic_DNA"/>
</dbReference>
<feature type="coiled-coil region" evidence="2">
    <location>
        <begin position="397"/>
        <end position="424"/>
    </location>
</feature>
<dbReference type="Pfam" id="PF00098">
    <property type="entry name" value="zf-CCHC"/>
    <property type="match status" value="1"/>
</dbReference>
<dbReference type="SUPFAM" id="SSF53098">
    <property type="entry name" value="Ribonuclease H-like"/>
    <property type="match status" value="1"/>
</dbReference>
<keyword evidence="1" id="KW-0863">Zinc-finger</keyword>
<evidence type="ECO:0000259" key="4">
    <source>
        <dbReference type="PROSITE" id="PS50158"/>
    </source>
</evidence>
<dbReference type="GO" id="GO:0003676">
    <property type="term" value="F:nucleic acid binding"/>
    <property type="evidence" value="ECO:0007669"/>
    <property type="project" value="InterPro"/>
</dbReference>
<dbReference type="PROSITE" id="PS50994">
    <property type="entry name" value="INTEGRASE"/>
    <property type="match status" value="1"/>
</dbReference>
<sequence>MSTAGIIKVSAACPVFDGTDYPYWKNKICMHLDAIDVDLWYVVKNGVPKIGEGVTPADVKKFVQLDSTAKNIIYGHLTKGQYGRVSALETSKLVWDWLSKVNEGVSTQTDQRISVLRNLFNRFKRNDNENVQLTFDRLTDITNELHALSATEITKHEIVKTLLRSLDITFDILALMIQERPDFKTLNPSRDPKDIGKELAMLVKKFQKFTKKKGFRKSSRSSSRNDEASTHDHKKRTCHKCKKPGHYIFECPQWDNENKKKKKSKEYDSDDKKKKSSKSSSNSSSKSSSHKKSSSGKARAFVGKEMDSDEESASEEAEVESEEESDSGIASLALATAYVAKSIFNTEDNGSVTNADANDKDDSTPTYCFMARGAKYEELESRHETLSTTHEKLSYDYLQRKQELEKLRAVHEDLQKENESLRAQQISPAQEGFEPPCLKCLECDNATSVAECSTAATVAISSTADVVTNPSADDTTTIADENSRYTWVHIILYKNEVQDVFRLFVNRAMTKYGVKIKHIRSDNGTEFKNTGLDLYLDTLGITHEFSAPYTLQQNGIMERKNRTLIKMLLKKTSYELLTGKKPNVSYFKVFGARCWIKDPHHTSKFAPKAHEGFMLGYGKDSHAYRVFNLFHYKVVETVDVLFDETNGSQREHLPNVLDEVPPSESIKLMGTGQIIPSEAQAEEEHIIYAPNQPEDNAQPEVNPQNEDNDQQEQNLRPAHPRCK</sequence>
<evidence type="ECO:0000313" key="6">
    <source>
        <dbReference type="EMBL" id="SPT17176.1"/>
    </source>
</evidence>
<dbReference type="InterPro" id="IPR039537">
    <property type="entry name" value="Retrotran_Ty1/copia-like"/>
</dbReference>
<dbReference type="GO" id="GO:0008270">
    <property type="term" value="F:zinc ion binding"/>
    <property type="evidence" value="ECO:0007669"/>
    <property type="project" value="UniProtKB-KW"/>
</dbReference>
<name>A0A7H4LEY8_WHEAT</name>
<keyword evidence="1" id="KW-0479">Metal-binding</keyword>
<dbReference type="GO" id="GO:0015074">
    <property type="term" value="P:DNA integration"/>
    <property type="evidence" value="ECO:0007669"/>
    <property type="project" value="InterPro"/>
</dbReference>
<organism evidence="6 7">
    <name type="scientific">Triticum aestivum</name>
    <name type="common">Wheat</name>
    <dbReference type="NCBI Taxonomy" id="4565"/>
    <lineage>
        <taxon>Eukaryota</taxon>
        <taxon>Viridiplantae</taxon>
        <taxon>Streptophyta</taxon>
        <taxon>Embryophyta</taxon>
        <taxon>Tracheophyta</taxon>
        <taxon>Spermatophyta</taxon>
        <taxon>Magnoliopsida</taxon>
        <taxon>Liliopsida</taxon>
        <taxon>Poales</taxon>
        <taxon>Poaceae</taxon>
        <taxon>BOP clade</taxon>
        <taxon>Pooideae</taxon>
        <taxon>Triticodae</taxon>
        <taxon>Triticeae</taxon>
        <taxon>Triticinae</taxon>
        <taxon>Triticum</taxon>
    </lineage>
</organism>
<dbReference type="AlphaFoldDB" id="A0A7H4LEY8"/>
<feature type="domain" description="CCHC-type" evidence="4">
    <location>
        <begin position="238"/>
        <end position="253"/>
    </location>
</feature>
<dbReference type="InterPro" id="IPR036397">
    <property type="entry name" value="RNaseH_sf"/>
</dbReference>
<dbReference type="PANTHER" id="PTHR42648:SF21">
    <property type="entry name" value="CYSTEINE-RICH RLK (RECEPTOR-LIKE PROTEIN KINASE) 8"/>
    <property type="match status" value="1"/>
</dbReference>
<feature type="compositionally biased region" description="Low complexity" evidence="3">
    <location>
        <begin position="278"/>
        <end position="287"/>
    </location>
</feature>
<evidence type="ECO:0000256" key="2">
    <source>
        <dbReference type="SAM" id="Coils"/>
    </source>
</evidence>
<dbReference type="InterPro" id="IPR001878">
    <property type="entry name" value="Znf_CCHC"/>
</dbReference>
<gene>
    <name evidence="6" type="ORF">CAMPLR22A2D_LOCUS1782</name>
</gene>
<dbReference type="InterPro" id="IPR057670">
    <property type="entry name" value="SH3_retrovirus"/>
</dbReference>
<evidence type="ECO:0000259" key="5">
    <source>
        <dbReference type="PROSITE" id="PS50994"/>
    </source>
</evidence>
<dbReference type="InterPro" id="IPR001584">
    <property type="entry name" value="Integrase_cat-core"/>
</dbReference>
<reference evidence="6 7" key="1">
    <citation type="submission" date="2018-05" db="EMBL/GenBank/DDBJ databases">
        <authorList>
            <person name="Thind KAUR A."/>
        </authorList>
    </citation>
    <scope>NUCLEOTIDE SEQUENCE [LARGE SCALE GENOMIC DNA]</scope>
</reference>
<feature type="region of interest" description="Disordered" evidence="3">
    <location>
        <begin position="211"/>
        <end position="238"/>
    </location>
</feature>
<evidence type="ECO:0000313" key="7">
    <source>
        <dbReference type="Proteomes" id="UP000280104"/>
    </source>
</evidence>
<dbReference type="Gene3D" id="3.30.420.10">
    <property type="entry name" value="Ribonuclease H-like superfamily/Ribonuclease H"/>
    <property type="match status" value="1"/>
</dbReference>
<evidence type="ECO:0000256" key="3">
    <source>
        <dbReference type="SAM" id="MobiDB-lite"/>
    </source>
</evidence>
<dbReference type="PANTHER" id="PTHR42648">
    <property type="entry name" value="TRANSPOSASE, PUTATIVE-RELATED"/>
    <property type="match status" value="1"/>
</dbReference>
<dbReference type="Pfam" id="PF25597">
    <property type="entry name" value="SH3_retrovirus"/>
    <property type="match status" value="1"/>
</dbReference>
<feature type="region of interest" description="Disordered" evidence="3">
    <location>
        <begin position="679"/>
        <end position="723"/>
    </location>
</feature>
<dbReference type="InterPro" id="IPR012337">
    <property type="entry name" value="RNaseH-like_sf"/>
</dbReference>
<proteinExistence type="predicted"/>
<keyword evidence="1" id="KW-0862">Zinc</keyword>
<dbReference type="SUPFAM" id="SSF57756">
    <property type="entry name" value="Retrovirus zinc finger-like domains"/>
    <property type="match status" value="1"/>
</dbReference>
<feature type="domain" description="Integrase catalytic" evidence="5">
    <location>
        <begin position="431"/>
        <end position="615"/>
    </location>
</feature>
<dbReference type="PROSITE" id="PS50158">
    <property type="entry name" value="ZF_CCHC"/>
    <property type="match status" value="1"/>
</dbReference>
<dbReference type="SMART" id="SM00343">
    <property type="entry name" value="ZnF_C2HC"/>
    <property type="match status" value="1"/>
</dbReference>
<evidence type="ECO:0000256" key="1">
    <source>
        <dbReference type="PROSITE-ProRule" id="PRU00047"/>
    </source>
</evidence>
<dbReference type="InterPro" id="IPR036875">
    <property type="entry name" value="Znf_CCHC_sf"/>
</dbReference>
<feature type="region of interest" description="Disordered" evidence="3">
    <location>
        <begin position="259"/>
        <end position="327"/>
    </location>
</feature>
<dbReference type="Proteomes" id="UP000280104">
    <property type="component" value="Chromosome II"/>
</dbReference>
<dbReference type="Pfam" id="PF14223">
    <property type="entry name" value="Retrotran_gag_2"/>
    <property type="match status" value="1"/>
</dbReference>
<protein>
    <submittedName>
        <fullName evidence="6">Uncharacterized protein</fullName>
    </submittedName>
</protein>
<accession>A0A7H4LEY8</accession>
<feature type="compositionally biased region" description="Acidic residues" evidence="3">
    <location>
        <begin position="307"/>
        <end position="326"/>
    </location>
</feature>
<keyword evidence="2" id="KW-0175">Coiled coil</keyword>